<comment type="similarity">
    <text evidence="2">Belongs to the ZIP transporter (TC 2.A.5) family.</text>
</comment>
<evidence type="ECO:0000256" key="4">
    <source>
        <dbReference type="ARBA" id="ARBA00022833"/>
    </source>
</evidence>
<sequence length="249" mass="26455">MFQGILWGTIAASATLLGALVALFIKMPKRVMGMIMALGAGALIGATSYELLEEALEISGFIEIAIGFFGGAILFTLLDRFLSKQGGQRKKRISYSDDKKTNRKSGEKGTGLRMFIGTVMDTLPESAMIGMSIGRGNVVSLALVVSIFISNFPEGFSSTDSLKKYGYRTRLIIFLWLAVVLFSALSAAGGVLLTTAPNSIKAILSAFAGGAIIAMISTAMMPEAYKQGGAVVGIVTTFGLFLALFLHWI</sequence>
<organism evidence="6 7">
    <name type="scientific">Natronobacillus azotifigens</name>
    <dbReference type="NCBI Taxonomy" id="472978"/>
    <lineage>
        <taxon>Bacteria</taxon>
        <taxon>Bacillati</taxon>
        <taxon>Bacillota</taxon>
        <taxon>Bacilli</taxon>
        <taxon>Bacillales</taxon>
        <taxon>Bacillaceae</taxon>
        <taxon>Natronobacillus</taxon>
    </lineage>
</organism>
<dbReference type="EMBL" id="JAPRAT010000006">
    <property type="protein sequence ID" value="MCZ0702441.1"/>
    <property type="molecule type" value="Genomic_DNA"/>
</dbReference>
<evidence type="ECO:0000256" key="5">
    <source>
        <dbReference type="SAM" id="Phobius"/>
    </source>
</evidence>
<dbReference type="AlphaFoldDB" id="A0A9J6RB29"/>
<keyword evidence="4" id="KW-0862">Zinc</keyword>
<dbReference type="GO" id="GO:0005385">
    <property type="term" value="F:zinc ion transmembrane transporter activity"/>
    <property type="evidence" value="ECO:0007669"/>
    <property type="project" value="TreeGrafter"/>
</dbReference>
<reference evidence="6" key="1">
    <citation type="submission" date="2022-11" db="EMBL/GenBank/DDBJ databases">
        <title>WGS of Natronobacillus azotifigens 24KS-1, an anaerobic diazotrophic haloalkaliphile from soda-rich habitats.</title>
        <authorList>
            <person name="Sorokin D.Y."/>
            <person name="Merkel A.Y."/>
        </authorList>
    </citation>
    <scope>NUCLEOTIDE SEQUENCE</scope>
    <source>
        <strain evidence="6">24KS-1</strain>
    </source>
</reference>
<evidence type="ECO:0000256" key="1">
    <source>
        <dbReference type="ARBA" id="ARBA00004651"/>
    </source>
</evidence>
<keyword evidence="7" id="KW-1185">Reference proteome</keyword>
<protein>
    <submittedName>
        <fullName evidence="6">ZIP family metal transporter</fullName>
    </submittedName>
</protein>
<feature type="transmembrane region" description="Helical" evidence="5">
    <location>
        <begin position="173"/>
        <end position="195"/>
    </location>
</feature>
<name>A0A9J6RB29_9BACI</name>
<feature type="transmembrane region" description="Helical" evidence="5">
    <location>
        <begin position="136"/>
        <end position="153"/>
    </location>
</feature>
<dbReference type="GO" id="GO:0005886">
    <property type="term" value="C:plasma membrane"/>
    <property type="evidence" value="ECO:0007669"/>
    <property type="project" value="UniProtKB-SubCell"/>
</dbReference>
<evidence type="ECO:0000256" key="2">
    <source>
        <dbReference type="ARBA" id="ARBA00006939"/>
    </source>
</evidence>
<feature type="transmembrane region" description="Helical" evidence="5">
    <location>
        <begin position="58"/>
        <end position="82"/>
    </location>
</feature>
<dbReference type="PANTHER" id="PTHR11040:SF211">
    <property type="entry name" value="ZINC TRANSPORTER ZIP11"/>
    <property type="match status" value="1"/>
</dbReference>
<dbReference type="Proteomes" id="UP001084197">
    <property type="component" value="Unassembled WGS sequence"/>
</dbReference>
<accession>A0A9J6RB29</accession>
<proteinExistence type="inferred from homology"/>
<evidence type="ECO:0000313" key="6">
    <source>
        <dbReference type="EMBL" id="MCZ0702441.1"/>
    </source>
</evidence>
<feature type="transmembrane region" description="Helical" evidence="5">
    <location>
        <begin position="6"/>
        <end position="25"/>
    </location>
</feature>
<feature type="transmembrane region" description="Helical" evidence="5">
    <location>
        <begin position="202"/>
        <end position="221"/>
    </location>
</feature>
<gene>
    <name evidence="6" type="ORF">OWO01_04365</name>
</gene>
<comment type="caution">
    <text evidence="6">The sequence shown here is derived from an EMBL/GenBank/DDBJ whole genome shotgun (WGS) entry which is preliminary data.</text>
</comment>
<keyword evidence="5" id="KW-0812">Transmembrane</keyword>
<dbReference type="RefSeq" id="WP_268779210.1">
    <property type="nucleotide sequence ID" value="NZ_JAPRAT010000006.1"/>
</dbReference>
<keyword evidence="5" id="KW-0472">Membrane</keyword>
<keyword evidence="5" id="KW-1133">Transmembrane helix</keyword>
<evidence type="ECO:0000313" key="7">
    <source>
        <dbReference type="Proteomes" id="UP001084197"/>
    </source>
</evidence>
<feature type="transmembrane region" description="Helical" evidence="5">
    <location>
        <begin position="227"/>
        <end position="248"/>
    </location>
</feature>
<feature type="transmembrane region" description="Helical" evidence="5">
    <location>
        <begin position="32"/>
        <end position="52"/>
    </location>
</feature>
<evidence type="ECO:0000256" key="3">
    <source>
        <dbReference type="ARBA" id="ARBA00022475"/>
    </source>
</evidence>
<dbReference type="PANTHER" id="PTHR11040">
    <property type="entry name" value="ZINC/IRON TRANSPORTER"/>
    <property type="match status" value="1"/>
</dbReference>
<comment type="subcellular location">
    <subcellularLocation>
        <location evidence="1">Cell membrane</location>
        <topology evidence="1">Multi-pass membrane protein</topology>
    </subcellularLocation>
</comment>
<keyword evidence="3" id="KW-1003">Cell membrane</keyword>